<evidence type="ECO:0000259" key="4">
    <source>
        <dbReference type="PROSITE" id="PS50932"/>
    </source>
</evidence>
<dbReference type="SUPFAM" id="SSF47413">
    <property type="entry name" value="lambda repressor-like DNA-binding domains"/>
    <property type="match status" value="1"/>
</dbReference>
<dbReference type="PANTHER" id="PTHR30146:SF149">
    <property type="entry name" value="HTH-TYPE TRANSCRIPTIONAL REGULATOR EBGR"/>
    <property type="match status" value="1"/>
</dbReference>
<dbReference type="Proteomes" id="UP000050949">
    <property type="component" value="Unassembled WGS sequence"/>
</dbReference>
<evidence type="ECO:0000256" key="2">
    <source>
        <dbReference type="ARBA" id="ARBA00023125"/>
    </source>
</evidence>
<name>A0A0R1WZM5_9LACO</name>
<evidence type="ECO:0000256" key="3">
    <source>
        <dbReference type="ARBA" id="ARBA00023163"/>
    </source>
</evidence>
<evidence type="ECO:0000313" key="6">
    <source>
        <dbReference type="Proteomes" id="UP000050949"/>
    </source>
</evidence>
<dbReference type="GeneID" id="78508271"/>
<sequence>MPTIKDIATLAGVSIATVSRVLNNLGGYSEETRKKVMAAAESMNYYRNEMAAGLKKSSAHIIGLIMPTSPTLFYGDIIEGLESEAQKHGYGVIIAHASADGINLSEIISLMAERRVEGLVIASMALVQNVITQINGLPFPVVLVSTKSDKSIPYIKVDDESASFDATEYLIHHGYEKIAIAGPNISDQIAGVPRINGYKRAMQKHHLPVDPDWIFYGTFSFESGIQAMKYYFQLSNRPEAVFSVSDDTAIGIIVTATQEGLQVPKDIAVIGYDNTRVAEMSNPPLTAISQPFFEMGAKAGRKIIDAVESNQPIESEILPHTIVERRSV</sequence>
<dbReference type="Gene3D" id="3.40.50.2300">
    <property type="match status" value="2"/>
</dbReference>
<reference evidence="5 6" key="1">
    <citation type="journal article" date="2015" name="Genome Announc.">
        <title>Expanding the biotechnology potential of lactobacilli through comparative genomics of 213 strains and associated genera.</title>
        <authorList>
            <person name="Sun Z."/>
            <person name="Harris H.M."/>
            <person name="McCann A."/>
            <person name="Guo C."/>
            <person name="Argimon S."/>
            <person name="Zhang W."/>
            <person name="Yang X."/>
            <person name="Jeffery I.B."/>
            <person name="Cooney J.C."/>
            <person name="Kagawa T.F."/>
            <person name="Liu W."/>
            <person name="Song Y."/>
            <person name="Salvetti E."/>
            <person name="Wrobel A."/>
            <person name="Rasinkangas P."/>
            <person name="Parkhill J."/>
            <person name="Rea M.C."/>
            <person name="O'Sullivan O."/>
            <person name="Ritari J."/>
            <person name="Douillard F.P."/>
            <person name="Paul Ross R."/>
            <person name="Yang R."/>
            <person name="Briner A.E."/>
            <person name="Felis G.E."/>
            <person name="de Vos W.M."/>
            <person name="Barrangou R."/>
            <person name="Klaenhammer T.R."/>
            <person name="Caufield P.W."/>
            <person name="Cui Y."/>
            <person name="Zhang H."/>
            <person name="O'Toole P.W."/>
        </authorList>
    </citation>
    <scope>NUCLEOTIDE SEQUENCE [LARGE SCALE GENOMIC DNA]</scope>
    <source>
        <strain evidence="5 6">DSM 16991</strain>
    </source>
</reference>
<dbReference type="PRINTS" id="PR00036">
    <property type="entry name" value="HTHLACI"/>
</dbReference>
<dbReference type="EMBL" id="AZFW01000161">
    <property type="protein sequence ID" value="KRM23454.1"/>
    <property type="molecule type" value="Genomic_DNA"/>
</dbReference>
<evidence type="ECO:0000256" key="1">
    <source>
        <dbReference type="ARBA" id="ARBA00023015"/>
    </source>
</evidence>
<dbReference type="SUPFAM" id="SSF53822">
    <property type="entry name" value="Periplasmic binding protein-like I"/>
    <property type="match status" value="1"/>
</dbReference>
<dbReference type="Pfam" id="PF13377">
    <property type="entry name" value="Peripla_BP_3"/>
    <property type="match status" value="1"/>
</dbReference>
<dbReference type="InterPro" id="IPR000843">
    <property type="entry name" value="HTH_LacI"/>
</dbReference>
<accession>A0A0R1WZM5</accession>
<dbReference type="PANTHER" id="PTHR30146">
    <property type="entry name" value="LACI-RELATED TRANSCRIPTIONAL REPRESSOR"/>
    <property type="match status" value="1"/>
</dbReference>
<proteinExistence type="predicted"/>
<gene>
    <name evidence="5" type="ORF">FC91_GL002070</name>
</gene>
<keyword evidence="2" id="KW-0238">DNA-binding</keyword>
<dbReference type="OrthoDB" id="9784962at2"/>
<dbReference type="Pfam" id="PF00356">
    <property type="entry name" value="LacI"/>
    <property type="match status" value="1"/>
</dbReference>
<dbReference type="PATRIC" id="fig|1122147.4.peg.2140"/>
<dbReference type="CDD" id="cd01392">
    <property type="entry name" value="HTH_LacI"/>
    <property type="match status" value="1"/>
</dbReference>
<dbReference type="SMART" id="SM00354">
    <property type="entry name" value="HTH_LACI"/>
    <property type="match status" value="1"/>
</dbReference>
<keyword evidence="3" id="KW-0804">Transcription</keyword>
<organism evidence="5 6">
    <name type="scientific">Schleiferilactobacillus harbinensis DSM 16991</name>
    <dbReference type="NCBI Taxonomy" id="1122147"/>
    <lineage>
        <taxon>Bacteria</taxon>
        <taxon>Bacillati</taxon>
        <taxon>Bacillota</taxon>
        <taxon>Bacilli</taxon>
        <taxon>Lactobacillales</taxon>
        <taxon>Lactobacillaceae</taxon>
        <taxon>Schleiferilactobacillus</taxon>
    </lineage>
</organism>
<dbReference type="eggNOG" id="COG1609">
    <property type="taxonomic scope" value="Bacteria"/>
</dbReference>
<dbReference type="InterPro" id="IPR046335">
    <property type="entry name" value="LacI/GalR-like_sensor"/>
</dbReference>
<dbReference type="GO" id="GO:0000976">
    <property type="term" value="F:transcription cis-regulatory region binding"/>
    <property type="evidence" value="ECO:0007669"/>
    <property type="project" value="TreeGrafter"/>
</dbReference>
<evidence type="ECO:0000313" key="5">
    <source>
        <dbReference type="EMBL" id="KRM23454.1"/>
    </source>
</evidence>
<protein>
    <submittedName>
        <fullName evidence="5">Transcription regulator</fullName>
    </submittedName>
</protein>
<feature type="domain" description="HTH lacI-type" evidence="4">
    <location>
        <begin position="2"/>
        <end position="56"/>
    </location>
</feature>
<comment type="caution">
    <text evidence="5">The sequence shown here is derived from an EMBL/GenBank/DDBJ whole genome shotgun (WGS) entry which is preliminary data.</text>
</comment>
<dbReference type="PROSITE" id="PS50932">
    <property type="entry name" value="HTH_LACI_2"/>
    <property type="match status" value="1"/>
</dbReference>
<dbReference type="GO" id="GO:0003700">
    <property type="term" value="F:DNA-binding transcription factor activity"/>
    <property type="evidence" value="ECO:0007669"/>
    <property type="project" value="TreeGrafter"/>
</dbReference>
<dbReference type="Gene3D" id="1.10.260.40">
    <property type="entry name" value="lambda repressor-like DNA-binding domains"/>
    <property type="match status" value="1"/>
</dbReference>
<dbReference type="RefSeq" id="WP_027828997.1">
    <property type="nucleotide sequence ID" value="NZ_AUEH01000036.1"/>
</dbReference>
<dbReference type="InterPro" id="IPR010982">
    <property type="entry name" value="Lambda_DNA-bd_dom_sf"/>
</dbReference>
<dbReference type="AlphaFoldDB" id="A0A0R1WZM5"/>
<dbReference type="InterPro" id="IPR028082">
    <property type="entry name" value="Peripla_BP_I"/>
</dbReference>
<keyword evidence="1" id="KW-0805">Transcription regulation</keyword>
<dbReference type="PROSITE" id="PS00356">
    <property type="entry name" value="HTH_LACI_1"/>
    <property type="match status" value="1"/>
</dbReference>